<proteinExistence type="predicted"/>
<dbReference type="SUPFAM" id="SSF53474">
    <property type="entry name" value="alpha/beta-Hydrolases"/>
    <property type="match status" value="1"/>
</dbReference>
<reference evidence="3" key="1">
    <citation type="journal article" date="2021" name="Open Biol.">
        <title>Shared evolutionary footprints suggest mitochondrial oxidative damage underlies multiple complex I losses in fungi.</title>
        <authorList>
            <person name="Schikora-Tamarit M.A."/>
            <person name="Marcet-Houben M."/>
            <person name="Nosek J."/>
            <person name="Gabaldon T."/>
        </authorList>
    </citation>
    <scope>NUCLEOTIDE SEQUENCE</scope>
    <source>
        <strain evidence="3">CBS6341</strain>
    </source>
</reference>
<evidence type="ECO:0000313" key="4">
    <source>
        <dbReference type="Proteomes" id="UP000769528"/>
    </source>
</evidence>
<dbReference type="Gene3D" id="3.40.50.1820">
    <property type="entry name" value="alpha/beta hydrolase"/>
    <property type="match status" value="1"/>
</dbReference>
<gene>
    <name evidence="3" type="ORF">WICMUC_003436</name>
</gene>
<dbReference type="AlphaFoldDB" id="A0A9P8TCZ4"/>
<evidence type="ECO:0000256" key="1">
    <source>
        <dbReference type="SAM" id="Phobius"/>
    </source>
</evidence>
<keyword evidence="1" id="KW-0472">Membrane</keyword>
<protein>
    <recommendedName>
        <fullName evidence="2">AB hydrolase-1 domain-containing protein</fullName>
    </recommendedName>
</protein>
<evidence type="ECO:0000313" key="3">
    <source>
        <dbReference type="EMBL" id="KAH3674194.1"/>
    </source>
</evidence>
<dbReference type="InterPro" id="IPR029058">
    <property type="entry name" value="AB_hydrolase_fold"/>
</dbReference>
<dbReference type="EMBL" id="JAEUBF010000905">
    <property type="protein sequence ID" value="KAH3674194.1"/>
    <property type="molecule type" value="Genomic_DNA"/>
</dbReference>
<organism evidence="3 4">
    <name type="scientific">Wickerhamomyces mucosus</name>
    <dbReference type="NCBI Taxonomy" id="1378264"/>
    <lineage>
        <taxon>Eukaryota</taxon>
        <taxon>Fungi</taxon>
        <taxon>Dikarya</taxon>
        <taxon>Ascomycota</taxon>
        <taxon>Saccharomycotina</taxon>
        <taxon>Saccharomycetes</taxon>
        <taxon>Phaffomycetales</taxon>
        <taxon>Wickerhamomycetaceae</taxon>
        <taxon>Wickerhamomyces</taxon>
    </lineage>
</organism>
<evidence type="ECO:0000259" key="2">
    <source>
        <dbReference type="Pfam" id="PF12697"/>
    </source>
</evidence>
<feature type="transmembrane region" description="Helical" evidence="1">
    <location>
        <begin position="52"/>
        <end position="70"/>
    </location>
</feature>
<feature type="domain" description="AB hydrolase-1" evidence="2">
    <location>
        <begin position="55"/>
        <end position="317"/>
    </location>
</feature>
<dbReference type="Proteomes" id="UP000769528">
    <property type="component" value="Unassembled WGS sequence"/>
</dbReference>
<dbReference type="Pfam" id="PF12697">
    <property type="entry name" value="Abhydrolase_6"/>
    <property type="match status" value="1"/>
</dbReference>
<reference evidence="3" key="2">
    <citation type="submission" date="2021-01" db="EMBL/GenBank/DDBJ databases">
        <authorList>
            <person name="Schikora-Tamarit M.A."/>
        </authorList>
    </citation>
    <scope>NUCLEOTIDE SEQUENCE</scope>
    <source>
        <strain evidence="3">CBS6341</strain>
    </source>
</reference>
<feature type="transmembrane region" description="Helical" evidence="1">
    <location>
        <begin position="149"/>
        <end position="166"/>
    </location>
</feature>
<name>A0A9P8TCZ4_9ASCO</name>
<dbReference type="PANTHER" id="PTHR43194:SF2">
    <property type="entry name" value="PEROXISOMAL MEMBRANE PROTEIN LPX1"/>
    <property type="match status" value="1"/>
</dbReference>
<dbReference type="InterPro" id="IPR000073">
    <property type="entry name" value="AB_hydrolase_1"/>
</dbReference>
<accession>A0A9P8TCZ4</accession>
<keyword evidence="4" id="KW-1185">Reference proteome</keyword>
<dbReference type="InterPro" id="IPR050228">
    <property type="entry name" value="Carboxylesterase_BioH"/>
</dbReference>
<dbReference type="OrthoDB" id="94039at2759"/>
<dbReference type="PANTHER" id="PTHR43194">
    <property type="entry name" value="HYDROLASE ALPHA/BETA FOLD FAMILY"/>
    <property type="match status" value="1"/>
</dbReference>
<keyword evidence="1" id="KW-0812">Transmembrane</keyword>
<comment type="caution">
    <text evidence="3">The sequence shown here is derived from an EMBL/GenBank/DDBJ whole genome shotgun (WGS) entry which is preliminary data.</text>
</comment>
<sequence length="364" mass="42629">MTEFYEKYTKVIDADSPRFTLHSAFPTGATLRVVFDHYRLNSDRRNFRRKQINLFFMSGTGMTKSIWRYYVKSLFKYSESIGDDLDWQLCNCVAVDLVNHGDSAVENQGKLGWEVDWREGSHDLIQIVKSLRFEGDNVAIGHSMGGFQVLYAAVVAPLMFKFLIVIEPVTHRYKTEAATFKKLLPSLSNAIRSEFKDEREFMKFFKKQSFYKDFNEEIFIDLINSERIINKDGSITTKTSKEQQLLCYFNGYRTFNIGLEIMRQINIPIVHIVGDCYTWNSKRHVNDANKSFKILEFFEVKGGKHLINGEKPEEVLQLIKSSLDKHIKKSNSKIELKERERYDKAYKENYEAIAQIYFNIRPKI</sequence>
<keyword evidence="1" id="KW-1133">Transmembrane helix</keyword>